<dbReference type="GeneID" id="34445261"/>
<dbReference type="GO" id="GO:0006351">
    <property type="term" value="P:DNA-templated transcription"/>
    <property type="evidence" value="ECO:0007669"/>
    <property type="project" value="InterPro"/>
</dbReference>
<feature type="domain" description="Xylanolytic transcriptional activator regulatory" evidence="7">
    <location>
        <begin position="334"/>
        <end position="399"/>
    </location>
</feature>
<evidence type="ECO:0000256" key="5">
    <source>
        <dbReference type="ARBA" id="ARBA00023242"/>
    </source>
</evidence>
<dbReference type="PANTHER" id="PTHR47540">
    <property type="entry name" value="THIAMINE REPRESSIBLE GENES REGULATORY PROTEIN THI5"/>
    <property type="match status" value="1"/>
</dbReference>
<reference evidence="8 9" key="1">
    <citation type="journal article" date="2016" name="Genome Biol. Evol.">
        <title>Draft genome sequence of an aflatoxigenic Aspergillus species, A. bombycis.</title>
        <authorList>
            <person name="Moore G.G."/>
            <person name="Mack B.M."/>
            <person name="Beltz S.B."/>
            <person name="Gilbert M.K."/>
        </authorList>
    </citation>
    <scope>NUCLEOTIDE SEQUENCE [LARGE SCALE GENOMIC DNA]</scope>
    <source>
        <strain evidence="9">NRRL 26010</strain>
    </source>
</reference>
<evidence type="ECO:0000313" key="9">
    <source>
        <dbReference type="Proteomes" id="UP000179179"/>
    </source>
</evidence>
<evidence type="ECO:0000256" key="4">
    <source>
        <dbReference type="ARBA" id="ARBA00023163"/>
    </source>
</evidence>
<protein>
    <recommendedName>
        <fullName evidence="7">Xylanolytic transcriptional activator regulatory domain-containing protein</fullName>
    </recommendedName>
</protein>
<evidence type="ECO:0000256" key="2">
    <source>
        <dbReference type="ARBA" id="ARBA00023015"/>
    </source>
</evidence>
<keyword evidence="3" id="KW-0238">DNA-binding</keyword>
<dbReference type="GO" id="GO:0008270">
    <property type="term" value="F:zinc ion binding"/>
    <property type="evidence" value="ECO:0007669"/>
    <property type="project" value="InterPro"/>
</dbReference>
<keyword evidence="5" id="KW-0539">Nucleus</keyword>
<dbReference type="CDD" id="cd12148">
    <property type="entry name" value="fungal_TF_MHR"/>
    <property type="match status" value="1"/>
</dbReference>
<name>A0A1F8ADC1_9EURO</name>
<dbReference type="OrthoDB" id="3548654at2759"/>
<dbReference type="RefSeq" id="XP_022393368.1">
    <property type="nucleotide sequence ID" value="XM_022529001.1"/>
</dbReference>
<sequence length="715" mass="80022">MFRTPSVADATPCIFEGDDNKIQITKRHFAELRRRTAELEEENRGLQQELSSSSRKTLSMDPVDQGGFVDEQANAFNGYGSPVSASGVEDARVFNPLSTGPPKYVRDLAGNPHYLGHTSNWSLTIRLLHLTHQAERNYPFPSAAQHIDATTYDLGWSGLRTTIIPDIRELPSLDHALFLTNAVKFHTGQIFHLFDELSFLTQLHDFYGNPVEKIHTTGLWFIHFSVIMALGKAFTGTKRRGSVPPGANLFMMALMMLPDYCYLWRHPSTSAELLCSMALYLQSIDWRTPAHDMVGFPFSFLPPPSSLLSRDQDRGVEICNLVVLTRMAQIGRALRMLLVHGYHTSIPLGTLDEHEIQRSRKIWWTVFIIERQFTVLMGVPLGINDNEISTPLPTYPESPHETITMAMHVKLSKAFGQVMNTLYRKERQINSHFVRSTQRALRSVANLAPELTGYFPVPEEGSVNGISRVSGYLNLLYQQCIMLATRPFLFSLLEKQLGSGDNATPIPAAIKFLLQMCLESAKKTIYILRALQDQSLLETFLPFDLDSAVSAGLVIYMAAFVSLHSIEEQSRLRDTLFDILDHLISEGNLVAVDHKMALEQLDGLSKNLHAQMNDCNHWPRLEHAEIVAREQLNSSETICAEGAVQSGGAPDNGDVNTGMMTGFAGPMELYAWEQELIPTRLMTVVDMLDGINVLDWATFPDSSSSLDDQLDSCSC</sequence>
<dbReference type="EMBL" id="LYCR01000007">
    <property type="protein sequence ID" value="OGM49651.1"/>
    <property type="molecule type" value="Genomic_DNA"/>
</dbReference>
<dbReference type="SMART" id="SM00906">
    <property type="entry name" value="Fungal_trans"/>
    <property type="match status" value="1"/>
</dbReference>
<keyword evidence="4" id="KW-0804">Transcription</keyword>
<dbReference type="Pfam" id="PF04082">
    <property type="entry name" value="Fungal_trans"/>
    <property type="match status" value="1"/>
</dbReference>
<organism evidence="8 9">
    <name type="scientific">Aspergillus bombycis</name>
    <dbReference type="NCBI Taxonomy" id="109264"/>
    <lineage>
        <taxon>Eukaryota</taxon>
        <taxon>Fungi</taxon>
        <taxon>Dikarya</taxon>
        <taxon>Ascomycota</taxon>
        <taxon>Pezizomycotina</taxon>
        <taxon>Eurotiomycetes</taxon>
        <taxon>Eurotiomycetidae</taxon>
        <taxon>Eurotiales</taxon>
        <taxon>Aspergillaceae</taxon>
        <taxon>Aspergillus</taxon>
    </lineage>
</organism>
<feature type="compositionally biased region" description="Polar residues" evidence="6">
    <location>
        <begin position="45"/>
        <end position="57"/>
    </location>
</feature>
<feature type="region of interest" description="Disordered" evidence="6">
    <location>
        <begin position="39"/>
        <end position="59"/>
    </location>
</feature>
<evidence type="ECO:0000259" key="7">
    <source>
        <dbReference type="SMART" id="SM00906"/>
    </source>
</evidence>
<dbReference type="InterPro" id="IPR007219">
    <property type="entry name" value="XnlR_reg_dom"/>
</dbReference>
<dbReference type="PANTHER" id="PTHR47540:SF6">
    <property type="entry name" value="ZN(II)2CYS6 TRANSCRIPTION FACTOR (EUROFUNG)"/>
    <property type="match status" value="1"/>
</dbReference>
<proteinExistence type="predicted"/>
<dbReference type="GO" id="GO:0005634">
    <property type="term" value="C:nucleus"/>
    <property type="evidence" value="ECO:0007669"/>
    <property type="project" value="UniProtKB-SubCell"/>
</dbReference>
<evidence type="ECO:0000313" key="8">
    <source>
        <dbReference type="EMBL" id="OGM49651.1"/>
    </source>
</evidence>
<accession>A0A1F8ADC1</accession>
<dbReference type="AlphaFoldDB" id="A0A1F8ADC1"/>
<dbReference type="GO" id="GO:0045944">
    <property type="term" value="P:positive regulation of transcription by RNA polymerase II"/>
    <property type="evidence" value="ECO:0007669"/>
    <property type="project" value="TreeGrafter"/>
</dbReference>
<keyword evidence="2" id="KW-0805">Transcription regulation</keyword>
<comment type="subcellular location">
    <subcellularLocation>
        <location evidence="1">Nucleus</location>
    </subcellularLocation>
</comment>
<evidence type="ECO:0000256" key="6">
    <source>
        <dbReference type="SAM" id="MobiDB-lite"/>
    </source>
</evidence>
<dbReference type="STRING" id="109264.A0A1F8ADC1"/>
<keyword evidence="9" id="KW-1185">Reference proteome</keyword>
<dbReference type="GO" id="GO:0043565">
    <property type="term" value="F:sequence-specific DNA binding"/>
    <property type="evidence" value="ECO:0007669"/>
    <property type="project" value="TreeGrafter"/>
</dbReference>
<dbReference type="InterPro" id="IPR051711">
    <property type="entry name" value="Stress_Response_Reg"/>
</dbReference>
<comment type="caution">
    <text evidence="8">The sequence shown here is derived from an EMBL/GenBank/DDBJ whole genome shotgun (WGS) entry which is preliminary data.</text>
</comment>
<dbReference type="Proteomes" id="UP000179179">
    <property type="component" value="Unassembled WGS sequence"/>
</dbReference>
<evidence type="ECO:0000256" key="1">
    <source>
        <dbReference type="ARBA" id="ARBA00004123"/>
    </source>
</evidence>
<gene>
    <name evidence="8" type="ORF">ABOM_001871</name>
</gene>
<evidence type="ECO:0000256" key="3">
    <source>
        <dbReference type="ARBA" id="ARBA00023125"/>
    </source>
</evidence>